<dbReference type="CDD" id="cd12741">
    <property type="entry name" value="RRM2_Fusilli"/>
    <property type="match status" value="1"/>
</dbReference>
<dbReference type="InterPro" id="IPR000504">
    <property type="entry name" value="RRM_dom"/>
</dbReference>
<accession>A0A9P0GD35</accession>
<evidence type="ECO:0000256" key="3">
    <source>
        <dbReference type="ARBA" id="ARBA00022664"/>
    </source>
</evidence>
<keyword evidence="4" id="KW-0677">Repeat</keyword>
<dbReference type="OrthoDB" id="431068at2759"/>
<dbReference type="PROSITE" id="PS50102">
    <property type="entry name" value="RRM"/>
    <property type="match status" value="1"/>
</dbReference>
<sequence length="777" mass="86197">MSIKGLNMIGPHYICVLYVTTAGLQGPLMGSDEQEIVLLIYVIVDVVHNKVVGVQQYTIRPQVADINENILSTEVTSESVLTDDIIKTTGRQLEDVLTEFDVYCSNLHIDPHNSGFRLVTDGQLPLRQCLHPEACRKDLDLPTYYSIFHDLRKEVAKFTAKGEEPPQSIATMLEHLEIKPEPENEFYKKEAKDMVNIVQRLISVGHRFEIPESIHLTLEPGICSKDDEIDSNCVVRARGLPWQSSDQDIAKFFRGLNVAKGGVALCLSAQGRRNGEALVRFVSQEHRDMALKRHKHHIGSRWIEVYRATGNDFLSVAGGSSCEAQAFLSKGAAVIVRMRGLPYDCTAKQVLDFFASGENSCQVLDGVDGVLFVRKPDGRATGDAFVLFANESDSPKALSKHRECIGSRYIELFRSTTAEVQQVLNRSMDPKTYEQQAPLIAQIPQVPLLPQQFITSGTRKDCIRLRGLPYEAQVEHILDFLGDYAQNIVLQGVHMVINAQGQPSGEAFIQMDSEQSAFMTAQQKHHRYMIFGKKQRYIEVFQCSGEDMNLVLTGGIPAPVSPAKAAPALLSPGMLPPIAPLPPTNIPPPPPPHTAAQTNLSQSLVTAAQHHHAHHFTWDNQALFAQQQAQIIAQHNLMARQNQAQQAQNEMILMNQIAQQNLLFSQNVAGSLSPTGSSTPSPVNSVLKAQPQHHAMSMLPMHPFMYLPPRMPIALQRPPPVLYPHLMQGQTPGVFNVTPHVAVKRSYGDAFNDQASPAKRPFAPTSLPVYPQFYPNM</sequence>
<evidence type="ECO:0000259" key="9">
    <source>
        <dbReference type="PROSITE" id="PS50102"/>
    </source>
</evidence>
<dbReference type="CDD" id="cd12743">
    <property type="entry name" value="RRM3_Fusilli"/>
    <property type="match status" value="1"/>
</dbReference>
<dbReference type="Gene3D" id="3.30.70.330">
    <property type="match status" value="3"/>
</dbReference>
<keyword evidence="7" id="KW-0539">Nucleus</keyword>
<protein>
    <recommendedName>
        <fullName evidence="9">RRM domain-containing protein</fullName>
    </recommendedName>
</protein>
<dbReference type="SMART" id="SM00360">
    <property type="entry name" value="RRM"/>
    <property type="match status" value="3"/>
</dbReference>
<dbReference type="PANTHER" id="PTHR13976">
    <property type="entry name" value="HETEROGENEOUS NUCLEAR RIBONUCLEOPROTEIN-RELATED"/>
    <property type="match status" value="1"/>
</dbReference>
<organism evidence="10 11">
    <name type="scientific">Psylliodes chrysocephalus</name>
    <dbReference type="NCBI Taxonomy" id="3402493"/>
    <lineage>
        <taxon>Eukaryota</taxon>
        <taxon>Metazoa</taxon>
        <taxon>Ecdysozoa</taxon>
        <taxon>Arthropoda</taxon>
        <taxon>Hexapoda</taxon>
        <taxon>Insecta</taxon>
        <taxon>Pterygota</taxon>
        <taxon>Neoptera</taxon>
        <taxon>Endopterygota</taxon>
        <taxon>Coleoptera</taxon>
        <taxon>Polyphaga</taxon>
        <taxon>Cucujiformia</taxon>
        <taxon>Chrysomeloidea</taxon>
        <taxon>Chrysomelidae</taxon>
        <taxon>Galerucinae</taxon>
        <taxon>Alticini</taxon>
        <taxon>Psylliodes</taxon>
    </lineage>
</organism>
<dbReference type="InterPro" id="IPR034980">
    <property type="entry name" value="Fusilli_RRM2"/>
</dbReference>
<keyword evidence="5 8" id="KW-0694">RNA-binding</keyword>
<dbReference type="AlphaFoldDB" id="A0A9P0GD35"/>
<comment type="similarity">
    <text evidence="2">Belongs to the ESRP family.</text>
</comment>
<proteinExistence type="inferred from homology"/>
<evidence type="ECO:0000256" key="8">
    <source>
        <dbReference type="PROSITE-ProRule" id="PRU00176"/>
    </source>
</evidence>
<dbReference type="GO" id="GO:0008380">
    <property type="term" value="P:RNA splicing"/>
    <property type="evidence" value="ECO:0007669"/>
    <property type="project" value="UniProtKB-KW"/>
</dbReference>
<name>A0A9P0GD35_9CUCU</name>
<comment type="subcellular location">
    <subcellularLocation>
        <location evidence="1">Nucleus</location>
    </subcellularLocation>
</comment>
<dbReference type="InterPro" id="IPR036397">
    <property type="entry name" value="RNaseH_sf"/>
</dbReference>
<dbReference type="SUPFAM" id="SSF54928">
    <property type="entry name" value="RNA-binding domain, RBD"/>
    <property type="match status" value="3"/>
</dbReference>
<dbReference type="GO" id="GO:0005634">
    <property type="term" value="C:nucleus"/>
    <property type="evidence" value="ECO:0007669"/>
    <property type="project" value="UniProtKB-SubCell"/>
</dbReference>
<dbReference type="InterPro" id="IPR012677">
    <property type="entry name" value="Nucleotide-bd_a/b_plait_sf"/>
</dbReference>
<reference evidence="10" key="1">
    <citation type="submission" date="2022-01" db="EMBL/GenBank/DDBJ databases">
        <authorList>
            <person name="King R."/>
        </authorList>
    </citation>
    <scope>NUCLEOTIDE SEQUENCE</scope>
</reference>
<evidence type="ECO:0000256" key="6">
    <source>
        <dbReference type="ARBA" id="ARBA00023187"/>
    </source>
</evidence>
<evidence type="ECO:0000256" key="5">
    <source>
        <dbReference type="ARBA" id="ARBA00022884"/>
    </source>
</evidence>
<keyword evidence="11" id="KW-1185">Reference proteome</keyword>
<dbReference type="FunFam" id="3.30.70.330:FF:000041">
    <property type="entry name" value="Epithelial splicing regulatory protein 1"/>
    <property type="match status" value="1"/>
</dbReference>
<evidence type="ECO:0000256" key="2">
    <source>
        <dbReference type="ARBA" id="ARBA00008866"/>
    </source>
</evidence>
<dbReference type="FunFam" id="3.30.70.330:FF:000070">
    <property type="entry name" value="Epithelial splicing regulatory protein 1"/>
    <property type="match status" value="1"/>
</dbReference>
<evidence type="ECO:0000313" key="10">
    <source>
        <dbReference type="EMBL" id="CAH1111289.1"/>
    </source>
</evidence>
<dbReference type="InterPro" id="IPR035979">
    <property type="entry name" value="RBD_domain_sf"/>
</dbReference>
<evidence type="ECO:0000256" key="7">
    <source>
        <dbReference type="ARBA" id="ARBA00023242"/>
    </source>
</evidence>
<gene>
    <name evidence="10" type="ORF">PSYICH_LOCUS11313</name>
</gene>
<dbReference type="GO" id="GO:0006397">
    <property type="term" value="P:mRNA processing"/>
    <property type="evidence" value="ECO:0007669"/>
    <property type="project" value="UniProtKB-KW"/>
</dbReference>
<evidence type="ECO:0000313" key="11">
    <source>
        <dbReference type="Proteomes" id="UP001153636"/>
    </source>
</evidence>
<evidence type="ECO:0000256" key="4">
    <source>
        <dbReference type="ARBA" id="ARBA00022737"/>
    </source>
</evidence>
<feature type="domain" description="RRM" evidence="9">
    <location>
        <begin position="334"/>
        <end position="417"/>
    </location>
</feature>
<dbReference type="InterPro" id="IPR050666">
    <property type="entry name" value="ESRP"/>
</dbReference>
<keyword evidence="6" id="KW-0508">mRNA splicing</keyword>
<dbReference type="GO" id="GO:0003723">
    <property type="term" value="F:RNA binding"/>
    <property type="evidence" value="ECO:0007669"/>
    <property type="project" value="UniProtKB-UniRule"/>
</dbReference>
<evidence type="ECO:0000256" key="1">
    <source>
        <dbReference type="ARBA" id="ARBA00004123"/>
    </source>
</evidence>
<dbReference type="Gene3D" id="3.30.420.10">
    <property type="entry name" value="Ribonuclease H-like superfamily/Ribonuclease H"/>
    <property type="match status" value="1"/>
</dbReference>
<dbReference type="Proteomes" id="UP001153636">
    <property type="component" value="Chromosome 5"/>
</dbReference>
<keyword evidence="3" id="KW-0507">mRNA processing</keyword>
<dbReference type="EMBL" id="OV651817">
    <property type="protein sequence ID" value="CAH1111289.1"/>
    <property type="molecule type" value="Genomic_DNA"/>
</dbReference>